<accession>A0A9P4UFG9</accession>
<evidence type="ECO:0000313" key="2">
    <source>
        <dbReference type="EMBL" id="KAF2447232.1"/>
    </source>
</evidence>
<dbReference type="SUPFAM" id="SSF53254">
    <property type="entry name" value="Phosphoglycerate mutase-like"/>
    <property type="match status" value="1"/>
</dbReference>
<sequence length="393" mass="44401">MARHGERYPTRKVAIRIQNLVKRMQDSGVTFKGDLSFFNDWELFWSDDEVIEQLTSTGPFSGRLGSFVTGARLRTRYFDLVSRALSQHRRTRYWASDCQRVIDTARYFAAGFFGLEAQNRTQLEVISEDSSRGADTLTPGDTCLAYEQDNEKGHDNGYAMLYKFRSTYLGAIRERLVKQNPEIEFTEDEIYAMQEACGFETTVRGSSHWCDVFTRDDFINFEYARDVLHYYRAGPGTPYGGLMGWLWLNATTNLMLEGPSAGPFFFSFVHDGDIAPMMTALDIITDAEHLPVTHIAHSRKWKKSQISPMGGRTIFELLSCKAENGSTLERKFVRININDGITALPDCSNGPGSSCPLEEFAARTTKKGHAVGNFKEKCGLGEDAADRITFLHQ</sequence>
<organism evidence="2 3">
    <name type="scientific">Karstenula rhodostoma CBS 690.94</name>
    <dbReference type="NCBI Taxonomy" id="1392251"/>
    <lineage>
        <taxon>Eukaryota</taxon>
        <taxon>Fungi</taxon>
        <taxon>Dikarya</taxon>
        <taxon>Ascomycota</taxon>
        <taxon>Pezizomycotina</taxon>
        <taxon>Dothideomycetes</taxon>
        <taxon>Pleosporomycetidae</taxon>
        <taxon>Pleosporales</taxon>
        <taxon>Massarineae</taxon>
        <taxon>Didymosphaeriaceae</taxon>
        <taxon>Karstenula</taxon>
    </lineage>
</organism>
<name>A0A9P4UFG9_9PLEO</name>
<dbReference type="GO" id="GO:0009277">
    <property type="term" value="C:fungal-type cell wall"/>
    <property type="evidence" value="ECO:0007669"/>
    <property type="project" value="TreeGrafter"/>
</dbReference>
<dbReference type="Pfam" id="PF00328">
    <property type="entry name" value="His_Phos_2"/>
    <property type="match status" value="1"/>
</dbReference>
<evidence type="ECO:0000256" key="1">
    <source>
        <dbReference type="ARBA" id="ARBA00022801"/>
    </source>
</evidence>
<keyword evidence="3" id="KW-1185">Reference proteome</keyword>
<reference evidence="2" key="1">
    <citation type="journal article" date="2020" name="Stud. Mycol.">
        <title>101 Dothideomycetes genomes: a test case for predicting lifestyles and emergence of pathogens.</title>
        <authorList>
            <person name="Haridas S."/>
            <person name="Albert R."/>
            <person name="Binder M."/>
            <person name="Bloem J."/>
            <person name="Labutti K."/>
            <person name="Salamov A."/>
            <person name="Andreopoulos B."/>
            <person name="Baker S."/>
            <person name="Barry K."/>
            <person name="Bills G."/>
            <person name="Bluhm B."/>
            <person name="Cannon C."/>
            <person name="Castanera R."/>
            <person name="Culley D."/>
            <person name="Daum C."/>
            <person name="Ezra D."/>
            <person name="Gonzalez J."/>
            <person name="Henrissat B."/>
            <person name="Kuo A."/>
            <person name="Liang C."/>
            <person name="Lipzen A."/>
            <person name="Lutzoni F."/>
            <person name="Magnuson J."/>
            <person name="Mondo S."/>
            <person name="Nolan M."/>
            <person name="Ohm R."/>
            <person name="Pangilinan J."/>
            <person name="Park H.-J."/>
            <person name="Ramirez L."/>
            <person name="Alfaro M."/>
            <person name="Sun H."/>
            <person name="Tritt A."/>
            <person name="Yoshinaga Y."/>
            <person name="Zwiers L.-H."/>
            <person name="Turgeon B."/>
            <person name="Goodwin S."/>
            <person name="Spatafora J."/>
            <person name="Crous P."/>
            <person name="Grigoriev I."/>
        </authorList>
    </citation>
    <scope>NUCLEOTIDE SEQUENCE</scope>
    <source>
        <strain evidence="2">CBS 690.94</strain>
    </source>
</reference>
<dbReference type="InterPro" id="IPR000560">
    <property type="entry name" value="His_Pase_clade-2"/>
</dbReference>
<dbReference type="GO" id="GO:0003993">
    <property type="term" value="F:acid phosphatase activity"/>
    <property type="evidence" value="ECO:0007669"/>
    <property type="project" value="TreeGrafter"/>
</dbReference>
<proteinExistence type="predicted"/>
<dbReference type="InterPro" id="IPR029033">
    <property type="entry name" value="His_PPase_superfam"/>
</dbReference>
<evidence type="ECO:0000313" key="3">
    <source>
        <dbReference type="Proteomes" id="UP000799764"/>
    </source>
</evidence>
<comment type="caution">
    <text evidence="2">The sequence shown here is derived from an EMBL/GenBank/DDBJ whole genome shotgun (WGS) entry which is preliminary data.</text>
</comment>
<keyword evidence="1" id="KW-0378">Hydrolase</keyword>
<dbReference type="Gene3D" id="3.40.50.1240">
    <property type="entry name" value="Phosphoglycerate mutase-like"/>
    <property type="match status" value="1"/>
</dbReference>
<dbReference type="AlphaFoldDB" id="A0A9P4UFG9"/>
<dbReference type="Proteomes" id="UP000799764">
    <property type="component" value="Unassembled WGS sequence"/>
</dbReference>
<dbReference type="PANTHER" id="PTHR20963:SF18">
    <property type="entry name" value="ACID PHOSPHATASE PHO11-RELATED"/>
    <property type="match status" value="1"/>
</dbReference>
<dbReference type="EMBL" id="MU001497">
    <property type="protein sequence ID" value="KAF2447232.1"/>
    <property type="molecule type" value="Genomic_DNA"/>
</dbReference>
<dbReference type="PANTHER" id="PTHR20963">
    <property type="entry name" value="MULTIPLE INOSITOL POLYPHOSPHATE PHOSPHATASE-RELATED"/>
    <property type="match status" value="1"/>
</dbReference>
<dbReference type="CDD" id="cd07061">
    <property type="entry name" value="HP_HAP_like"/>
    <property type="match status" value="1"/>
</dbReference>
<protein>
    <submittedName>
        <fullName evidence="2">Phosphoglycerate mutase-like protein</fullName>
    </submittedName>
</protein>
<dbReference type="OrthoDB" id="6509975at2759"/>
<gene>
    <name evidence="2" type="ORF">P171DRAFT_409752</name>
</gene>